<dbReference type="SUPFAM" id="SSF57603">
    <property type="entry name" value="FnI-like domain"/>
    <property type="match status" value="4"/>
</dbReference>
<dbReference type="InterPro" id="IPR056601">
    <property type="entry name" value="Galaxin_dom"/>
</dbReference>
<dbReference type="FunFam" id="2.60.40.10:FF:000028">
    <property type="entry name" value="Neuronal cell adhesion molecule"/>
    <property type="match status" value="1"/>
</dbReference>
<keyword evidence="2" id="KW-0732">Signal</keyword>
<evidence type="ECO:0000259" key="9">
    <source>
        <dbReference type="PROSITE" id="PS50184"/>
    </source>
</evidence>
<evidence type="ECO:0000259" key="8">
    <source>
        <dbReference type="PROSITE" id="PS50070"/>
    </source>
</evidence>
<evidence type="ECO:0000256" key="7">
    <source>
        <dbReference type="SAM" id="MobiDB-lite"/>
    </source>
</evidence>
<evidence type="ECO:0000256" key="1">
    <source>
        <dbReference type="ARBA" id="ARBA00022572"/>
    </source>
</evidence>
<feature type="domain" description="VWFC" evidence="9">
    <location>
        <begin position="1804"/>
        <end position="1863"/>
    </location>
</feature>
<feature type="domain" description="Fibronectin type-III" evidence="11">
    <location>
        <begin position="2196"/>
        <end position="2289"/>
    </location>
</feature>
<dbReference type="PROSITE" id="PS50070">
    <property type="entry name" value="KRINGLE_2"/>
    <property type="match status" value="1"/>
</dbReference>
<dbReference type="EMBL" id="GG666591">
    <property type="protein sequence ID" value="EEN51468.1"/>
    <property type="molecule type" value="Genomic_DNA"/>
</dbReference>
<dbReference type="Pfam" id="PF07686">
    <property type="entry name" value="V-set"/>
    <property type="match status" value="1"/>
</dbReference>
<evidence type="ECO:0000256" key="2">
    <source>
        <dbReference type="ARBA" id="ARBA00022729"/>
    </source>
</evidence>
<feature type="domain" description="Fibronectin type-III" evidence="11">
    <location>
        <begin position="2296"/>
        <end position="2387"/>
    </location>
</feature>
<dbReference type="PROSITE" id="PS50835">
    <property type="entry name" value="IG_LIKE"/>
    <property type="match status" value="1"/>
</dbReference>
<keyword evidence="3" id="KW-0677">Repeat</keyword>
<dbReference type="FunFam" id="2.60.40.10:FF:001947">
    <property type="match status" value="1"/>
</dbReference>
<evidence type="ECO:0000313" key="12">
    <source>
        <dbReference type="EMBL" id="EEN51468.1"/>
    </source>
</evidence>
<dbReference type="InterPro" id="IPR036116">
    <property type="entry name" value="FN3_sf"/>
</dbReference>
<dbReference type="InterPro" id="IPR003598">
    <property type="entry name" value="Ig_sub2"/>
</dbReference>
<dbReference type="SMART" id="SM00406">
    <property type="entry name" value="IGv"/>
    <property type="match status" value="1"/>
</dbReference>
<evidence type="ECO:0000256" key="4">
    <source>
        <dbReference type="ARBA" id="ARBA00023157"/>
    </source>
</evidence>
<feature type="domain" description="Fibronectin type-III" evidence="11">
    <location>
        <begin position="2395"/>
        <end position="2494"/>
    </location>
</feature>
<dbReference type="InterPro" id="IPR036179">
    <property type="entry name" value="Ig-like_dom_sf"/>
</dbReference>
<feature type="domain" description="VWFC" evidence="9">
    <location>
        <begin position="1928"/>
        <end position="1987"/>
    </location>
</feature>
<dbReference type="SUPFAM" id="SSF49265">
    <property type="entry name" value="Fibronectin type III"/>
    <property type="match status" value="4"/>
</dbReference>
<sequence>MPKLSLMSESDTYCEDRACLTNDHLVCRSKKMLLLVSGLFLVLWRNVEAAAADSALDQFSKTAGSGLSVVLGRHLYKYHSGVAAEECARRCVQEEDFVCRSFDINKVGCYVIAENWPSAPEDKYKCTSPECGWDHYERLGLKPTEKNEVCFTKEGKIAYNPDTQTCCIDGVKEGAENKHICKTCGSTMFAMPKDGPTWRCCGSKRDVPYNPESHHCCFGNVREGPEEETACFRCGKNVVSIPEKEADDWMCCGKKNKPYNTKKEHCCFGEVKDGSDEKFACQKCGKKVFSKPRSDPSWRCCGKKNDMPYNPDTHHCCFHEVKEGSQKEHMCQRCGDNVFSKMISEPSYKCCGPQMEPYNPNSHHCCFNEVRKGSEKKNVCQRCGANVFSRPSSDQSWWCCGNKDLPYNPTSHTCCGGDVLKGPDDDNVCQKCGDVSFLRPKSDPRWHCCGDDNTPYNPKTHYCCFGQLKDGAESQYTCLRCGKKVSTVPANGPVWGCCADLAYNTEKQVCCKDEVFQGTKCNAPGVKPASGRLSVLAQYMSVHVIKMVRPKSVCKSSSYLHWNHRPACNAGCFTLAMKRLVKPSLFDPLKNYEEAERYSAANSLSRRYKIQKRTCATVSSCTYHLAEQTKQGEDPGAYNADHPEGSEAPKEPAFKPEGEEAGTGGCSVNTGGRQTATQICCGNRFYPGNVAINVCRTCGAHFFVDTLLEKPKRCCGETPMNPDTQVCCRGKVVDGKSCDGSLPDLGAQSSDPAIDTALLPSLTGDSSQQQVCNVRGIGLQNYDPKRETCCGDKLFDGAEDDIYCRRCRDVSFVEPKSGTARRCCGNTPFNPESNACCGAEVFNPLTQVCCDHRVYPGKTCPGFAAAVGRLDTASFQNQPLANRLGGTKAQVGMCKVNNINVAFDENRQLCCENQLFDGATRRTHNCRTCGGIPFVEIINADPAQRCCGAAPFNPDTHTCCDEDRVVPGQDCYQAVDQPNVGVLQPPGGSVGGTKAEVGMCKVGNINVAYDENRQLCCENQLFDNANRRTHQCRTCAGIPFVEPIGIDPHKRCCGATPFSPATQTCCDGGQVVFGQDCFAGLREATGSVYVADVNQLGGTKAKVGMCKVANINVAYDPRRQICCENRIFDGPEEQTDCRTCGGEPFVEPRGTDPASRCCGIQQYRPNEQVCCQGQLLPFGTECFGGLSGGGSQFGFVSGQDPTSINTGVAQPPFLPSGPNFFQPARPVQPDHPLFGQFGGTKADVGMCRIQLGGGNAVNIRYDPTRQICCESQIFEGTMDTVNCRTCGTTPFVEPVGIDPAKRCCGQVPFNPTTHVCCDGSVVPGQQCYGGLEEATGTTDIIPGPQIPTTQQGNKAQTEGCRVRGVGDLRYDPNTHICCGDQIMRGPTSSSICMRCGNTIFVQPMGITADRCCAGEPFNPDSESCCDGVVFQGLRCPQAATGQSTAAIGPSIGLKAEVGYCQVDGRSQPFDPSRKICCGNQLYDGTVNTLNCRVCGTEFFVESPNEVAARCCGPQRFNPETQVCCDGVVTGGRTCPNVVGPDFASLDQSAIVGLCDVNGYPQSYNPSTHICCRDGIHEGPTRDSICRTCGSTTFVQRRGVPMMCCGNSPYDPRSTTCCNGRVQQGSSCKHSQGGSPFDVNVGTAQYVNPGDTVTLTCTYSPASQKADAITWSKGNNRKSDAVLHSVYGPRGYGDFAGRVSLIDQASLSIKDVRPEDTGKYTCAVQTGKSRVSGSLQLFVSSQRQSSESGCLVENRVYRDQERFRHPSQACMNCVCQGREVSCQPKQCPPATCPNPRKDECCQTCNGCSFGGQDYNNGDQFQHSSNPCRTCHCMNGHVRCMATTCPELKCPNAVTQPGQCCPQCPGAPAGGDSGCIYEGSTYSAGQQFNDPRDTCRLCNCQNGAVNCRRRPCPAANCPYPVIRDCCRACDDCSVDGQQYRNGEEFADPRDECLTCQCTNGHVACNRRECPDTTCANAITRAGECCPVCEGSTVPDALTPRPTAPNGLSGYAVDATTIAVQWRPPPNTLGLRGYRLYYQKIGDTDPQSLDTESRDLSFNIRGVEPFTDYQIWVTSYGIGGESERSNKIVVRTSERTALAPQDVTATAMDSQSVLVEWRHPVPSSPTARITGYRIHYKQASEGDDQYQDVGLSTTDTTFTIRGLNPYTEYDVVVATTSEGGDEARSMPVRVRTAEGTPGPVGELTGEANGDTSIKVSWQPPTVVNGVLQGYRIYYQRIGDRDFEEVEVSDPRETTYLLTDLRSNARYRIWMIAFNGAVDGLKSQEIIVNTGGEYPQVPGVPLGVRVFPEDPTTIRVQWQAPSDGGTLSGYRIHYQVDGDTLISTVEAGPNARSQTITGLQPGTTYNVWVVAYSSAGVGRRSQRISITTQEIATDEAPGPPRNVRMGIVNPTSVQLDWVAPIPGGYDISEPVKGYRILYQRVGVRVIGEIEVDSSVLSYTLTGLNPNAEYTIWIQAFTETTDGRRSEALQLPRRESVEEVALPSAPVGVGANALDSRSIRVQWSQPEGDPSSIQGYRVLYRRAGDDSMVSAEVGADQTAYTISSLSSDTDYEIQVLAYTESGDGEQSSPVLVRTPSAPGTSEIPEVDCYKDTGDDYRGTASTTEKGEECVSWGASDVFQYGVNEFSQGEFGIGDHNYCRNPDGDIKPWCYVDLRGTYEYCDLKRCVTD</sequence>
<dbReference type="PROSITE" id="PS50853">
    <property type="entry name" value="FN3"/>
    <property type="match status" value="6"/>
</dbReference>
<dbReference type="InterPro" id="IPR013106">
    <property type="entry name" value="Ig_V-set"/>
</dbReference>
<feature type="domain" description="Kringle" evidence="8">
    <location>
        <begin position="2602"/>
        <end position="2680"/>
    </location>
</feature>
<dbReference type="CDD" id="cd00063">
    <property type="entry name" value="FN3"/>
    <property type="match status" value="6"/>
</dbReference>
<dbReference type="CDD" id="cd00108">
    <property type="entry name" value="KR"/>
    <property type="match status" value="1"/>
</dbReference>
<dbReference type="SMART" id="SM00060">
    <property type="entry name" value="FN3"/>
    <property type="match status" value="6"/>
</dbReference>
<dbReference type="SMART" id="SM00408">
    <property type="entry name" value="IGc2"/>
    <property type="match status" value="1"/>
</dbReference>
<dbReference type="PANTHER" id="PTHR34490:SF1">
    <property type="entry name" value="GALAXIN-LIKE"/>
    <property type="match status" value="1"/>
</dbReference>
<dbReference type="Gene3D" id="6.20.200.20">
    <property type="match status" value="3"/>
</dbReference>
<dbReference type="Pfam" id="PF24748">
    <property type="entry name" value="Galaxin_repeat"/>
    <property type="match status" value="2"/>
</dbReference>
<dbReference type="PROSITE" id="PS01208">
    <property type="entry name" value="VWFC_1"/>
    <property type="match status" value="2"/>
</dbReference>
<dbReference type="Pfam" id="PF00041">
    <property type="entry name" value="fn3"/>
    <property type="match status" value="6"/>
</dbReference>
<dbReference type="InterPro" id="IPR003599">
    <property type="entry name" value="Ig_sub"/>
</dbReference>
<dbReference type="Pfam" id="PF23334">
    <property type="entry name" value="VWC2L_2nd"/>
    <property type="match status" value="1"/>
</dbReference>
<comment type="caution">
    <text evidence="6">Lacks conserved residue(s) required for the propagation of feature annotation.</text>
</comment>
<dbReference type="SMART" id="SM00130">
    <property type="entry name" value="KR"/>
    <property type="match status" value="1"/>
</dbReference>
<dbReference type="SUPFAM" id="SSF48726">
    <property type="entry name" value="Immunoglobulin"/>
    <property type="match status" value="1"/>
</dbReference>
<feature type="domain" description="Fibronectin type-III" evidence="11">
    <location>
        <begin position="2001"/>
        <end position="2092"/>
    </location>
</feature>
<dbReference type="InterPro" id="IPR007110">
    <property type="entry name" value="Ig-like_dom"/>
</dbReference>
<dbReference type="PROSITE" id="PS00021">
    <property type="entry name" value="KRINGLE_1"/>
    <property type="match status" value="1"/>
</dbReference>
<feature type="domain" description="Fibronectin type-III" evidence="11">
    <location>
        <begin position="2500"/>
        <end position="2592"/>
    </location>
</feature>
<dbReference type="FunFam" id="2.40.20.10:FF:000001">
    <property type="entry name" value="Urokinase-type plasminogen activator"/>
    <property type="match status" value="1"/>
</dbReference>
<evidence type="ECO:0000256" key="3">
    <source>
        <dbReference type="ARBA" id="ARBA00022737"/>
    </source>
</evidence>
<dbReference type="PROSITE" id="PS50184">
    <property type="entry name" value="VWFC_2"/>
    <property type="match status" value="4"/>
</dbReference>
<dbReference type="PANTHER" id="PTHR34490">
    <property type="entry name" value="PROTEIN CBG12054-RELATED"/>
    <property type="match status" value="1"/>
</dbReference>
<dbReference type="InterPro" id="IPR055284">
    <property type="entry name" value="Galaxin-like"/>
</dbReference>
<feature type="domain" description="Ig-like" evidence="10">
    <location>
        <begin position="1635"/>
        <end position="1731"/>
    </location>
</feature>
<dbReference type="eggNOG" id="KOG3510">
    <property type="taxonomic scope" value="Eukaryota"/>
</dbReference>
<dbReference type="PRINTS" id="PR00018">
    <property type="entry name" value="KRINGLE"/>
</dbReference>
<evidence type="ECO:0000259" key="11">
    <source>
        <dbReference type="PROSITE" id="PS50853"/>
    </source>
</evidence>
<protein>
    <submittedName>
        <fullName evidence="12">Uncharacterized protein</fullName>
    </submittedName>
</protein>
<evidence type="ECO:0000259" key="10">
    <source>
        <dbReference type="PROSITE" id="PS50835"/>
    </source>
</evidence>
<keyword evidence="1 6" id="KW-0420">Kringle</keyword>
<feature type="region of interest" description="Disordered" evidence="7">
    <location>
        <begin position="2190"/>
        <end position="2209"/>
    </location>
</feature>
<dbReference type="InterPro" id="IPR001007">
    <property type="entry name" value="VWF_dom"/>
</dbReference>
<feature type="domain" description="VWFC" evidence="9">
    <location>
        <begin position="1747"/>
        <end position="1804"/>
    </location>
</feature>
<feature type="domain" description="Fibronectin type-III" evidence="11">
    <location>
        <begin position="2096"/>
        <end position="2192"/>
    </location>
</feature>
<dbReference type="SMART" id="SM00409">
    <property type="entry name" value="IG"/>
    <property type="match status" value="1"/>
</dbReference>
<dbReference type="eggNOG" id="KOG1216">
    <property type="taxonomic scope" value="Eukaryota"/>
</dbReference>
<keyword evidence="5" id="KW-0393">Immunoglobulin domain</keyword>
<dbReference type="InterPro" id="IPR013806">
    <property type="entry name" value="Kringle-like"/>
</dbReference>
<keyword evidence="4 6" id="KW-1015">Disulfide bond</keyword>
<reference evidence="12" key="1">
    <citation type="journal article" date="2008" name="Nature">
        <title>The amphioxus genome and the evolution of the chordate karyotype.</title>
        <authorList>
            <consortium name="US DOE Joint Genome Institute (JGI-PGF)"/>
            <person name="Putnam N.H."/>
            <person name="Butts T."/>
            <person name="Ferrier D.E.K."/>
            <person name="Furlong R.F."/>
            <person name="Hellsten U."/>
            <person name="Kawashima T."/>
            <person name="Robinson-Rechavi M."/>
            <person name="Shoguchi E."/>
            <person name="Terry A."/>
            <person name="Yu J.-K."/>
            <person name="Benito-Gutierrez E.L."/>
            <person name="Dubchak I."/>
            <person name="Garcia-Fernandez J."/>
            <person name="Gibson-Brown J.J."/>
            <person name="Grigoriev I.V."/>
            <person name="Horton A.C."/>
            <person name="de Jong P.J."/>
            <person name="Jurka J."/>
            <person name="Kapitonov V.V."/>
            <person name="Kohara Y."/>
            <person name="Kuroki Y."/>
            <person name="Lindquist E."/>
            <person name="Lucas S."/>
            <person name="Osoegawa K."/>
            <person name="Pennacchio L.A."/>
            <person name="Salamov A.A."/>
            <person name="Satou Y."/>
            <person name="Sauka-Spengler T."/>
            <person name="Schmutz J."/>
            <person name="Shin-I T."/>
            <person name="Toyoda A."/>
            <person name="Bronner-Fraser M."/>
            <person name="Fujiyama A."/>
            <person name="Holland L.Z."/>
            <person name="Holland P.W.H."/>
            <person name="Satoh N."/>
            <person name="Rokhsar D.S."/>
        </authorList>
    </citation>
    <scope>NUCLEOTIDE SEQUENCE [LARGE SCALE GENOMIC DNA]</scope>
    <source>
        <strain evidence="12">S238N-H82</strain>
        <tissue evidence="12">Testes</tissue>
    </source>
</reference>
<dbReference type="InterPro" id="IPR003961">
    <property type="entry name" value="FN3_dom"/>
</dbReference>
<dbReference type="Gene3D" id="2.60.40.10">
    <property type="entry name" value="Immunoglobulins"/>
    <property type="match status" value="7"/>
</dbReference>
<dbReference type="InterPro" id="IPR013783">
    <property type="entry name" value="Ig-like_fold"/>
</dbReference>
<organism>
    <name type="scientific">Branchiostoma floridae</name>
    <name type="common">Florida lancelet</name>
    <name type="synonym">Amphioxus</name>
    <dbReference type="NCBI Taxonomy" id="7739"/>
    <lineage>
        <taxon>Eukaryota</taxon>
        <taxon>Metazoa</taxon>
        <taxon>Chordata</taxon>
        <taxon>Cephalochordata</taxon>
        <taxon>Leptocardii</taxon>
        <taxon>Amphioxiformes</taxon>
        <taxon>Branchiostomatidae</taxon>
        <taxon>Branchiostoma</taxon>
    </lineage>
</organism>
<evidence type="ECO:0000256" key="5">
    <source>
        <dbReference type="ARBA" id="ARBA00023319"/>
    </source>
</evidence>
<dbReference type="Pfam" id="PF00093">
    <property type="entry name" value="VWC"/>
    <property type="match status" value="2"/>
</dbReference>
<dbReference type="InterPro" id="IPR018056">
    <property type="entry name" value="Kringle_CS"/>
</dbReference>
<name>C3Z7W3_BRAFL</name>
<dbReference type="PRINTS" id="PR00014">
    <property type="entry name" value="FNTYPEIII"/>
</dbReference>
<feature type="region of interest" description="Disordered" evidence="7">
    <location>
        <begin position="632"/>
        <end position="668"/>
    </location>
</feature>
<dbReference type="SUPFAM" id="SSF57440">
    <property type="entry name" value="Kringle-like"/>
    <property type="match status" value="1"/>
</dbReference>
<accession>C3Z7W3</accession>
<dbReference type="SMART" id="SM00214">
    <property type="entry name" value="VWC"/>
    <property type="match status" value="4"/>
</dbReference>
<dbReference type="InParanoid" id="C3Z7W3"/>
<gene>
    <name evidence="12" type="ORF">BRAFLDRAFT_119050</name>
</gene>
<dbReference type="InterPro" id="IPR000001">
    <property type="entry name" value="Kringle"/>
</dbReference>
<dbReference type="Gene3D" id="2.10.70.10">
    <property type="entry name" value="Complement Module, domain 1"/>
    <property type="match status" value="1"/>
</dbReference>
<dbReference type="SUPFAM" id="SSF57414">
    <property type="entry name" value="Hairpin loop containing domain-like"/>
    <property type="match status" value="1"/>
</dbReference>
<feature type="compositionally biased region" description="Basic and acidic residues" evidence="7">
    <location>
        <begin position="641"/>
        <end position="658"/>
    </location>
</feature>
<feature type="domain" description="VWFC" evidence="9">
    <location>
        <begin position="1871"/>
        <end position="1928"/>
    </location>
</feature>
<proteinExistence type="predicted"/>
<feature type="disulfide bond" evidence="6">
    <location>
        <begin position="2603"/>
        <end position="2680"/>
    </location>
</feature>
<evidence type="ECO:0000256" key="6">
    <source>
        <dbReference type="PROSITE-ProRule" id="PRU00121"/>
    </source>
</evidence>